<dbReference type="Proteomes" id="UP001626550">
    <property type="component" value="Unassembled WGS sequence"/>
</dbReference>
<organism evidence="2 3">
    <name type="scientific">Cichlidogyrus casuarinus</name>
    <dbReference type="NCBI Taxonomy" id="1844966"/>
    <lineage>
        <taxon>Eukaryota</taxon>
        <taxon>Metazoa</taxon>
        <taxon>Spiralia</taxon>
        <taxon>Lophotrochozoa</taxon>
        <taxon>Platyhelminthes</taxon>
        <taxon>Monogenea</taxon>
        <taxon>Monopisthocotylea</taxon>
        <taxon>Dactylogyridea</taxon>
        <taxon>Ancyrocephalidae</taxon>
        <taxon>Cichlidogyrus</taxon>
    </lineage>
</organism>
<reference evidence="2 3" key="1">
    <citation type="submission" date="2024-11" db="EMBL/GenBank/DDBJ databases">
        <title>Adaptive evolution of stress response genes in parasites aligns with host niche diversity.</title>
        <authorList>
            <person name="Hahn C."/>
            <person name="Resl P."/>
        </authorList>
    </citation>
    <scope>NUCLEOTIDE SEQUENCE [LARGE SCALE GENOMIC DNA]</scope>
    <source>
        <strain evidence="2">EGGRZ-B1_66</strain>
        <tissue evidence="2">Body</tissue>
    </source>
</reference>
<dbReference type="EMBL" id="JBJKFK010004132">
    <property type="protein sequence ID" value="KAL3309242.1"/>
    <property type="molecule type" value="Genomic_DNA"/>
</dbReference>
<evidence type="ECO:0000313" key="2">
    <source>
        <dbReference type="EMBL" id="KAL3309242.1"/>
    </source>
</evidence>
<evidence type="ECO:0000313" key="3">
    <source>
        <dbReference type="Proteomes" id="UP001626550"/>
    </source>
</evidence>
<proteinExistence type="predicted"/>
<feature type="domain" description="GIPC GH2" evidence="1">
    <location>
        <begin position="5"/>
        <end position="71"/>
    </location>
</feature>
<keyword evidence="3" id="KW-1185">Reference proteome</keyword>
<dbReference type="AlphaFoldDB" id="A0ABD2PP27"/>
<dbReference type="InterPro" id="IPR055349">
    <property type="entry name" value="GH2_GIPC"/>
</dbReference>
<comment type="caution">
    <text evidence="2">The sequence shown here is derived from an EMBL/GenBank/DDBJ whole genome shotgun (WGS) entry which is preliminary data.</text>
</comment>
<sequence>QNNELTEAVNLINSVIGTHLGIEDEEMARSIFDSCKTCKNPVDVADQVDDTLGSFQFPETSKREIWGIISDFQRGALLKPVIPIPKRLSKINHGNTIPVMFDEQL</sequence>
<evidence type="ECO:0000259" key="1">
    <source>
        <dbReference type="Pfam" id="PF25082"/>
    </source>
</evidence>
<accession>A0ABD2PP27</accession>
<feature type="non-terminal residue" evidence="2">
    <location>
        <position position="1"/>
    </location>
</feature>
<name>A0ABD2PP27_9PLAT</name>
<dbReference type="Pfam" id="PF25082">
    <property type="entry name" value="GIPC1_GH2"/>
    <property type="match status" value="1"/>
</dbReference>
<protein>
    <recommendedName>
        <fullName evidence="1">GIPC GH2 domain-containing protein</fullName>
    </recommendedName>
</protein>
<gene>
    <name evidence="2" type="ORF">Ciccas_012209</name>
</gene>